<comment type="similarity">
    <text evidence="1">Belongs to the ROK (NagC/XylR) family.</text>
</comment>
<dbReference type="AlphaFoldDB" id="A0A098QYI6"/>
<comment type="caution">
    <text evidence="2">The sequence shown here is derived from an EMBL/GenBank/DDBJ whole genome shotgun (WGS) entry which is preliminary data.</text>
</comment>
<evidence type="ECO:0000256" key="1">
    <source>
        <dbReference type="ARBA" id="ARBA00006479"/>
    </source>
</evidence>
<organism evidence="2 3">
    <name type="scientific">Spirochaeta lutea</name>
    <dbReference type="NCBI Taxonomy" id="1480694"/>
    <lineage>
        <taxon>Bacteria</taxon>
        <taxon>Pseudomonadati</taxon>
        <taxon>Spirochaetota</taxon>
        <taxon>Spirochaetia</taxon>
        <taxon>Spirochaetales</taxon>
        <taxon>Spirochaetaceae</taxon>
        <taxon>Spirochaeta</taxon>
    </lineage>
</organism>
<dbReference type="PANTHER" id="PTHR18964">
    <property type="entry name" value="ROK (REPRESSOR, ORF, KINASE) FAMILY"/>
    <property type="match status" value="1"/>
</dbReference>
<dbReference type="InterPro" id="IPR000600">
    <property type="entry name" value="ROK"/>
</dbReference>
<evidence type="ECO:0008006" key="4">
    <source>
        <dbReference type="Google" id="ProtNLM"/>
    </source>
</evidence>
<accession>A0A098QYI6</accession>
<dbReference type="EMBL" id="JNUP01000065">
    <property type="protein sequence ID" value="KGE71552.1"/>
    <property type="molecule type" value="Genomic_DNA"/>
</dbReference>
<dbReference type="eggNOG" id="COG1940">
    <property type="taxonomic scope" value="Bacteria"/>
</dbReference>
<reference evidence="2 3" key="1">
    <citation type="submission" date="2014-05" db="EMBL/GenBank/DDBJ databases">
        <title>De novo Genome Sequence of Spirocheata sp.</title>
        <authorList>
            <person name="Shivani Y."/>
            <person name="Subhash Y."/>
            <person name="Tushar L."/>
            <person name="Sasikala C."/>
            <person name="Ramana C.V."/>
        </authorList>
    </citation>
    <scope>NUCLEOTIDE SEQUENCE [LARGE SCALE GENOMIC DNA]</scope>
    <source>
        <strain evidence="2 3">JC230</strain>
    </source>
</reference>
<dbReference type="Proteomes" id="UP000029692">
    <property type="component" value="Unassembled WGS sequence"/>
</dbReference>
<evidence type="ECO:0000313" key="2">
    <source>
        <dbReference type="EMBL" id="KGE71552.1"/>
    </source>
</evidence>
<gene>
    <name evidence="2" type="ORF">DC28_09650</name>
</gene>
<dbReference type="Gene3D" id="3.30.420.40">
    <property type="match status" value="2"/>
</dbReference>
<dbReference type="Gene3D" id="1.10.10.10">
    <property type="entry name" value="Winged helix-like DNA-binding domain superfamily/Winged helix DNA-binding domain"/>
    <property type="match status" value="1"/>
</dbReference>
<dbReference type="InterPro" id="IPR043129">
    <property type="entry name" value="ATPase_NBD"/>
</dbReference>
<dbReference type="InterPro" id="IPR036388">
    <property type="entry name" value="WH-like_DNA-bd_sf"/>
</dbReference>
<sequence>MIRRTGQLYSELLRLGPLSNQELSNHFQLSPASITQILRPLLNDGVLEERTPQDYPEDILAQETKEGKRRRRKITFYPKHSLGYLLSGEFIGSRLIFRKSDFSLNLEEGFFMEISLDTRADFLDQISRTIRDIQRKDPRRLLALGFTVSGRVDLDTHRLIFSNNQPFLLDIDIAGELRNRLSLPTVVVNDSHAISTAERFCGQARYLDHFLSLFIEEGVGLGIFVNGTAYQGFQNLAGEPGNLIMVPQGKQKSGSPRGSVEAYISREALFSELQTLRPDSTAKPAGSTPSTGDLPWTQEYAYELLTHLVAQKLPAAQSILEGMADKTALLCANLLTLLAPEALFITGPLGEMGPAFHTMVTQSLKPYTVPGLYDFYRKRIRFSSAYKQNMALGTAKIAADHALLHYDQEAES</sequence>
<evidence type="ECO:0000313" key="3">
    <source>
        <dbReference type="Proteomes" id="UP000029692"/>
    </source>
</evidence>
<dbReference type="RefSeq" id="WP_037548002.1">
    <property type="nucleotide sequence ID" value="NZ_JNUP01000065.1"/>
</dbReference>
<dbReference type="SUPFAM" id="SSF53067">
    <property type="entry name" value="Actin-like ATPase domain"/>
    <property type="match status" value="1"/>
</dbReference>
<dbReference type="PANTHER" id="PTHR18964:SF149">
    <property type="entry name" value="BIFUNCTIONAL UDP-N-ACETYLGLUCOSAMINE 2-EPIMERASE_N-ACETYLMANNOSAMINE KINASE"/>
    <property type="match status" value="1"/>
</dbReference>
<protein>
    <recommendedName>
        <fullName evidence="4">HTH marR-type domain-containing protein</fullName>
    </recommendedName>
</protein>
<dbReference type="SUPFAM" id="SSF46785">
    <property type="entry name" value="Winged helix' DNA-binding domain"/>
    <property type="match status" value="1"/>
</dbReference>
<name>A0A098QYI6_9SPIO</name>
<dbReference type="Pfam" id="PF00480">
    <property type="entry name" value="ROK"/>
    <property type="match status" value="1"/>
</dbReference>
<keyword evidence="3" id="KW-1185">Reference proteome</keyword>
<dbReference type="InterPro" id="IPR036390">
    <property type="entry name" value="WH_DNA-bd_sf"/>
</dbReference>
<proteinExistence type="inferred from homology"/>
<dbReference type="OrthoDB" id="366681at2"/>
<dbReference type="STRING" id="1480694.DC28_09650"/>